<keyword evidence="4" id="KW-1185">Reference proteome</keyword>
<dbReference type="InterPro" id="IPR038454">
    <property type="entry name" value="DnaA_N_sf"/>
</dbReference>
<dbReference type="EMBL" id="CBDS010000102">
    <property type="protein sequence ID" value="CDB46948.1"/>
    <property type="molecule type" value="Genomic_DNA"/>
</dbReference>
<sequence>MRDDLVVPGEHEENFVLAKDARVVTVPFTPLEQRMAKEKPYLMEGLAKLKEILGEDSFKRLISNVHNINLSGPRIMLVADNELHRTNIERECLPAIAEAFNVTNIRVVTQG</sequence>
<protein>
    <submittedName>
        <fullName evidence="1">Uncharacterized protein</fullName>
    </submittedName>
</protein>
<dbReference type="Gene3D" id="3.30.300.180">
    <property type="match status" value="1"/>
</dbReference>
<evidence type="ECO:0000313" key="5">
    <source>
        <dbReference type="Proteomes" id="UP000484547"/>
    </source>
</evidence>
<proteinExistence type="predicted"/>
<evidence type="ECO:0000313" key="4">
    <source>
        <dbReference type="Proteomes" id="UP000443070"/>
    </source>
</evidence>
<comment type="caution">
    <text evidence="1">The sequence shown here is derived from an EMBL/GenBank/DDBJ whole genome shotgun (WGS) entry which is preliminary data.</text>
</comment>
<dbReference type="EMBL" id="WNBM01000001">
    <property type="protein sequence ID" value="MTT74922.1"/>
    <property type="molecule type" value="Genomic_DNA"/>
</dbReference>
<dbReference type="AlphaFoldDB" id="A0A3G9GRL2"/>
<evidence type="ECO:0000313" key="2">
    <source>
        <dbReference type="EMBL" id="MTT74922.1"/>
    </source>
</evidence>
<accession>A0A3G9GRL2</accession>
<dbReference type="Proteomes" id="UP000484547">
    <property type="component" value="Unassembled WGS sequence"/>
</dbReference>
<name>A0A3G9GRL2_9FIRM</name>
<dbReference type="EMBL" id="WNBW01000001">
    <property type="protein sequence ID" value="MTU03053.1"/>
    <property type="molecule type" value="Genomic_DNA"/>
</dbReference>
<dbReference type="GeneID" id="49406856"/>
<dbReference type="RefSeq" id="WP_021718861.1">
    <property type="nucleotide sequence ID" value="NZ_AP019004.1"/>
</dbReference>
<accession>R6I9P5</accession>
<gene>
    <name evidence="1" type="ORF">BN533_01961</name>
    <name evidence="2" type="ORF">GMD11_01390</name>
    <name evidence="3" type="ORF">GMD18_01385</name>
</gene>
<dbReference type="Proteomes" id="UP000443070">
    <property type="component" value="Unassembled WGS sequence"/>
</dbReference>
<evidence type="ECO:0000313" key="3">
    <source>
        <dbReference type="EMBL" id="MTU03053.1"/>
    </source>
</evidence>
<organism evidence="1">
    <name type="scientific">Phascolarctobacterium faecium</name>
    <dbReference type="NCBI Taxonomy" id="33025"/>
    <lineage>
        <taxon>Bacteria</taxon>
        <taxon>Bacillati</taxon>
        <taxon>Bacillota</taxon>
        <taxon>Negativicutes</taxon>
        <taxon>Acidaminococcales</taxon>
        <taxon>Acidaminococcaceae</taxon>
        <taxon>Phascolarctobacterium</taxon>
    </lineage>
</organism>
<evidence type="ECO:0000313" key="1">
    <source>
        <dbReference type="EMBL" id="CDB46948.1"/>
    </source>
</evidence>
<dbReference type="OrthoDB" id="3034760at2"/>
<reference evidence="1" key="1">
    <citation type="submission" date="2012-11" db="EMBL/GenBank/DDBJ databases">
        <title>Dependencies among metagenomic species, viruses, plasmids and units of genetic variation.</title>
        <authorList>
            <person name="Nielsen H.B."/>
            <person name="Almeida M."/>
            <person name="Juncker A.S."/>
            <person name="Rasmussen S."/>
            <person name="Li J."/>
            <person name="Sunagawa S."/>
            <person name="Plichta D."/>
            <person name="Gautier L."/>
            <person name="Le Chatelier E."/>
            <person name="Peletier E."/>
            <person name="Bonde I."/>
            <person name="Nielsen T."/>
            <person name="Manichanh C."/>
            <person name="Arumugam M."/>
            <person name="Batto J."/>
            <person name="Santos M.B.Q.D."/>
            <person name="Blom N."/>
            <person name="Borruel N."/>
            <person name="Burgdorf K.S."/>
            <person name="Boumezbeur F."/>
            <person name="Casellas F."/>
            <person name="Dore J."/>
            <person name="Guarner F."/>
            <person name="Hansen T."/>
            <person name="Hildebrand F."/>
            <person name="Kaas R.S."/>
            <person name="Kennedy S."/>
            <person name="Kristiansen K."/>
            <person name="Kultima J.R."/>
            <person name="Leonard P."/>
            <person name="Levenez F."/>
            <person name="Lund O."/>
            <person name="Moumen B."/>
            <person name="Le Paslier D."/>
            <person name="Pons N."/>
            <person name="Pedersen O."/>
            <person name="Prifti E."/>
            <person name="Qin J."/>
            <person name="Raes J."/>
            <person name="Tap J."/>
            <person name="Tims S."/>
            <person name="Ussery D.W."/>
            <person name="Yamada T."/>
            <person name="MetaHit consortium"/>
            <person name="Renault P."/>
            <person name="Sicheritz-Ponten T."/>
            <person name="Bork P."/>
            <person name="Wang J."/>
            <person name="Brunak S."/>
            <person name="Ehrlich S.D."/>
        </authorList>
    </citation>
    <scope>NUCLEOTIDE SEQUENCE [LARGE SCALE GENOMIC DNA]</scope>
</reference>
<reference evidence="4 5" key="2">
    <citation type="journal article" date="2019" name="Nat. Med.">
        <title>A library of human gut bacterial isolates paired with longitudinal multiomics data enables mechanistic microbiome research.</title>
        <authorList>
            <person name="Poyet M."/>
            <person name="Groussin M."/>
            <person name="Gibbons S.M."/>
            <person name="Avila-Pacheco J."/>
            <person name="Jiang X."/>
            <person name="Kearney S.M."/>
            <person name="Perrotta A.R."/>
            <person name="Berdy B."/>
            <person name="Zhao S."/>
            <person name="Lieberman T.D."/>
            <person name="Swanson P.K."/>
            <person name="Smith M."/>
            <person name="Roesemann S."/>
            <person name="Alexander J.E."/>
            <person name="Rich S.A."/>
            <person name="Livny J."/>
            <person name="Vlamakis H."/>
            <person name="Clish C."/>
            <person name="Bullock K."/>
            <person name="Deik A."/>
            <person name="Scott J."/>
            <person name="Pierce K.A."/>
            <person name="Xavier R.J."/>
            <person name="Alm E.J."/>
        </authorList>
    </citation>
    <scope>NUCLEOTIDE SEQUENCE [LARGE SCALE GENOMIC DNA]</scope>
    <source>
        <strain evidence="2 5">BIOML-A13</strain>
        <strain evidence="3 4">BIOML-A3</strain>
    </source>
</reference>